<name>K0KVB8_WICCF</name>
<dbReference type="eggNOG" id="ENOG502S4M0">
    <property type="taxonomic scope" value="Eukaryota"/>
</dbReference>
<evidence type="ECO:0000313" key="1">
    <source>
        <dbReference type="EMBL" id="CCH45384.1"/>
    </source>
</evidence>
<keyword evidence="1" id="KW-0378">Hydrolase</keyword>
<dbReference type="HOGENOM" id="CLU_368107_0_0_1"/>
<dbReference type="EMBL" id="CAIF01000195">
    <property type="protein sequence ID" value="CCH45384.1"/>
    <property type="molecule type" value="Genomic_DNA"/>
</dbReference>
<gene>
    <name evidence="1" type="ORF">BN7_4966</name>
</gene>
<dbReference type="AlphaFoldDB" id="K0KVB8"/>
<protein>
    <submittedName>
        <fullName evidence="1">Ribonuclease P protein component, mitochondrial</fullName>
        <ecNumber evidence="1">3.1.26.5</ecNumber>
    </submittedName>
</protein>
<organism evidence="1 2">
    <name type="scientific">Wickerhamomyces ciferrii (strain ATCC 14091 / BCRC 22168 / CBS 111 / JCM 3599 / NBRC 0793 / NRRL Y-1031 F-60-10)</name>
    <name type="common">Yeast</name>
    <name type="synonym">Pichia ciferrii</name>
    <dbReference type="NCBI Taxonomy" id="1206466"/>
    <lineage>
        <taxon>Eukaryota</taxon>
        <taxon>Fungi</taxon>
        <taxon>Dikarya</taxon>
        <taxon>Ascomycota</taxon>
        <taxon>Saccharomycotina</taxon>
        <taxon>Saccharomycetes</taxon>
        <taxon>Phaffomycetales</taxon>
        <taxon>Wickerhamomycetaceae</taxon>
        <taxon>Wickerhamomyces</taxon>
    </lineage>
</organism>
<keyword evidence="2" id="KW-1185">Reference proteome</keyword>
<accession>K0KVB8</accession>
<dbReference type="GO" id="GO:0004526">
    <property type="term" value="F:ribonuclease P activity"/>
    <property type="evidence" value="ECO:0007669"/>
    <property type="project" value="UniProtKB-EC"/>
</dbReference>
<dbReference type="Gene3D" id="1.25.40.10">
    <property type="entry name" value="Tetratricopeptide repeat domain"/>
    <property type="match status" value="1"/>
</dbReference>
<dbReference type="Proteomes" id="UP000009328">
    <property type="component" value="Unassembled WGS sequence"/>
</dbReference>
<proteinExistence type="predicted"/>
<dbReference type="InterPro" id="IPR011990">
    <property type="entry name" value="TPR-like_helical_dom_sf"/>
</dbReference>
<dbReference type="InParanoid" id="K0KVB8"/>
<dbReference type="InterPro" id="IPR013888">
    <property type="entry name" value="RNase_P_Rpm2_mt"/>
</dbReference>
<sequence length="757" mass="87763">MPFKCFNNNFYHSSKRYHTAAKQNATAFFDSSFNYIRQNSHLVSLESLSNGARNYPNPHPANSTTTNYLQFDYNGGNNILVNDDENQSGGIGVKSSTTLINEELERRHNRHQNPITFILPYQLDQVALALNKSSRQQNLQKITPVNISNALHTTRSHRFEQRSQFHTSSSTLQTQYNIAFNDQHQTSPTLVEEKIKELDSKKPILQSPDQYNELIPEEQNDETFLTQQTNQILEANDSYQYEKIHSLYMAIKRNNIIPSRELYAIVLSSIVERKIDDSLDDKLSTLLNVYQDLVSNKIKPDSQIYSIVINKLLSASIESKLNPELSKNGLDFFKIAIDIFNASNCSQIQSFENDILDQILIGMNLYPGIVNPTSLMNFLNNQEHFIKNHIYYISMINYCKLTQNSNDVIELYEEFKTKSIDLELLNEKQFHIYSAFISTLVEINEITLATKFLDKLLTSIKNYSEYDSKLKMLLTSYILSLSKIDIGKAMEIWKQFNKIDWIPEFSYEFYSHLLNDVTTYTDGLKIYNYMIGLPKGKPSNESKLELDMILIKPRFIDSISRFILSAIQSNDKTHTLKAIKESFIRKSYFDFQVYPIIFQYLSNDELTTKIINSHGLSMPLESSFEFLSYLTSIPNNLNLNFEEISKTEFFQKLINNFKLYDQNTKNYMGFYSIYNSIFSKNLNNESSSSIELLEICSPLIIEFHDLDNYYTELNQETLVFKNQLTAFYSNLIEILQLNESSNVSPITKEALILMNQI</sequence>
<evidence type="ECO:0000313" key="2">
    <source>
        <dbReference type="Proteomes" id="UP000009328"/>
    </source>
</evidence>
<reference evidence="1 2" key="1">
    <citation type="journal article" date="2012" name="Eukaryot. Cell">
        <title>Draft genome sequence of Wickerhamomyces ciferrii NRRL Y-1031 F-60-10.</title>
        <authorList>
            <person name="Schneider J."/>
            <person name="Andrea H."/>
            <person name="Blom J."/>
            <person name="Jaenicke S."/>
            <person name="Ruckert C."/>
            <person name="Schorsch C."/>
            <person name="Szczepanowski R."/>
            <person name="Farwick M."/>
            <person name="Goesmann A."/>
            <person name="Puhler A."/>
            <person name="Schaffer S."/>
            <person name="Tauch A."/>
            <person name="Kohler T."/>
            <person name="Brinkrolf K."/>
        </authorList>
    </citation>
    <scope>NUCLEOTIDE SEQUENCE [LARGE SCALE GENOMIC DNA]</scope>
    <source>
        <strain evidence="2">ATCC 14091 / BCRC 22168 / CBS 111 / JCM 3599 / NBRC 0793 / NRRL Y-1031 F-60-10</strain>
    </source>
</reference>
<dbReference type="STRING" id="1206466.K0KVB8"/>
<comment type="caution">
    <text evidence="1">The sequence shown here is derived from an EMBL/GenBank/DDBJ whole genome shotgun (WGS) entry which is preliminary data.</text>
</comment>
<dbReference type="Pfam" id="PF08579">
    <property type="entry name" value="RPM2"/>
    <property type="match status" value="1"/>
</dbReference>
<dbReference type="FunCoup" id="K0KVB8">
    <property type="interactions" value="281"/>
</dbReference>
<dbReference type="EC" id="3.1.26.5" evidence="1"/>